<dbReference type="Proteomes" id="UP001175271">
    <property type="component" value="Unassembled WGS sequence"/>
</dbReference>
<evidence type="ECO:0000256" key="3">
    <source>
        <dbReference type="ARBA" id="ARBA00017975"/>
    </source>
</evidence>
<dbReference type="GO" id="GO:0005886">
    <property type="term" value="C:plasma membrane"/>
    <property type="evidence" value="ECO:0007669"/>
    <property type="project" value="GOC"/>
</dbReference>
<name>A0AA39HTJ9_9BILA</name>
<dbReference type="InterPro" id="IPR001478">
    <property type="entry name" value="PDZ"/>
</dbReference>
<evidence type="ECO:0000256" key="2">
    <source>
        <dbReference type="ARBA" id="ARBA00004635"/>
    </source>
</evidence>
<dbReference type="SMART" id="SM00228">
    <property type="entry name" value="PDZ"/>
    <property type="match status" value="1"/>
</dbReference>
<dbReference type="GO" id="GO:0048471">
    <property type="term" value="C:perinuclear region of cytoplasm"/>
    <property type="evidence" value="ECO:0007669"/>
    <property type="project" value="UniProtKB-SubCell"/>
</dbReference>
<dbReference type="PROSITE" id="PS50870">
    <property type="entry name" value="AH"/>
    <property type="match status" value="1"/>
</dbReference>
<dbReference type="EMBL" id="JAUCMV010000003">
    <property type="protein sequence ID" value="KAK0410604.1"/>
    <property type="molecule type" value="Genomic_DNA"/>
</dbReference>
<dbReference type="Pfam" id="PF00595">
    <property type="entry name" value="PDZ"/>
    <property type="match status" value="1"/>
</dbReference>
<dbReference type="GO" id="GO:0098842">
    <property type="term" value="C:postsynaptic early endosome"/>
    <property type="evidence" value="ECO:0007669"/>
    <property type="project" value="TreeGrafter"/>
</dbReference>
<keyword evidence="4" id="KW-0770">Synapse</keyword>
<evidence type="ECO:0000256" key="13">
    <source>
        <dbReference type="ARBA" id="ARBA00093501"/>
    </source>
</evidence>
<dbReference type="PROSITE" id="PS50106">
    <property type="entry name" value="PDZ"/>
    <property type="match status" value="1"/>
</dbReference>
<dbReference type="FunFam" id="2.30.42.10:FF:000073">
    <property type="entry name" value="Interacting with PRKCA"/>
    <property type="match status" value="1"/>
</dbReference>
<evidence type="ECO:0000256" key="10">
    <source>
        <dbReference type="ARBA" id="ARBA00032804"/>
    </source>
</evidence>
<feature type="chain" id="PRO_5041431942" description="PRKCA-binding protein" evidence="14">
    <location>
        <begin position="16"/>
        <end position="448"/>
    </location>
</feature>
<dbReference type="GO" id="GO:0034315">
    <property type="term" value="P:regulation of Arp2/3 complex-mediated actin nucleation"/>
    <property type="evidence" value="ECO:0007669"/>
    <property type="project" value="TreeGrafter"/>
</dbReference>
<dbReference type="SUPFAM" id="SSF50156">
    <property type="entry name" value="PDZ domain-like"/>
    <property type="match status" value="1"/>
</dbReference>
<evidence type="ECO:0000256" key="14">
    <source>
        <dbReference type="SAM" id="SignalP"/>
    </source>
</evidence>
<comment type="caution">
    <text evidence="17">The sequence shown here is derived from an EMBL/GenBank/DDBJ whole genome shotgun (WGS) entry which is preliminary data.</text>
</comment>
<dbReference type="GO" id="GO:0006886">
    <property type="term" value="P:intracellular protein transport"/>
    <property type="evidence" value="ECO:0007669"/>
    <property type="project" value="TreeGrafter"/>
</dbReference>
<feature type="domain" description="PDZ" evidence="15">
    <location>
        <begin position="51"/>
        <end position="134"/>
    </location>
</feature>
<dbReference type="PANTHER" id="PTHR12141:SF1">
    <property type="entry name" value="PRKCA-BINDING PROTEIN"/>
    <property type="match status" value="1"/>
</dbReference>
<evidence type="ECO:0000256" key="6">
    <source>
        <dbReference type="ARBA" id="ARBA00023139"/>
    </source>
</evidence>
<dbReference type="GO" id="GO:0005543">
    <property type="term" value="F:phospholipid binding"/>
    <property type="evidence" value="ECO:0007669"/>
    <property type="project" value="TreeGrafter"/>
</dbReference>
<keyword evidence="4" id="KW-0771">Synaptosome</keyword>
<dbReference type="GO" id="GO:0002092">
    <property type="term" value="P:positive regulation of receptor internalization"/>
    <property type="evidence" value="ECO:0007669"/>
    <property type="project" value="TreeGrafter"/>
</dbReference>
<dbReference type="Gene3D" id="2.30.42.10">
    <property type="match status" value="1"/>
</dbReference>
<comment type="subunit">
    <text evidence="13">Monomer and homodimer. Interacts with CXADR. Interacts presynaptically with the glutamate receptors GRIA2, GRIA3, GRIK3, isoform 3 of GRIA4, isoform A of GRM4, GRM7 and GRM8; with NAPA and NAPB; and with BTG2. The interaction with NAPA and NAPB disrupts the interaction with GRIA2, conducting to the internalization of GRIA2. Interacts with PRKCA; with the amine transporters SLC6A2 and SLC6A3; with the channels ASIC1 and ASIC2; with the GTP-binding proteins ARF1 and ARF3; with the ephrin receptor tyrosine kinases EPHA7, EPHB1 and EPHB2; with ERBB2 and through its PDZ domain with the C-terminal tail of PRLHR. Interacts with UNC5A. Interacts (via AH domain) with NCS1/FREQ; in a calcium-dependent manner. Interacts with F-actin and associates with the ARP2/3 complex. Interacts (via PDZ domain) with ARF1 (activated); the interaction blocks Arp2/3 complex inhibition. Interacts with SORCS3.</text>
</comment>
<dbReference type="SUPFAM" id="SSF103657">
    <property type="entry name" value="BAR/IMD domain-like"/>
    <property type="match status" value="1"/>
</dbReference>
<evidence type="ECO:0000313" key="17">
    <source>
        <dbReference type="EMBL" id="KAK0410604.1"/>
    </source>
</evidence>
<organism evidence="17 18">
    <name type="scientific">Steinernema hermaphroditum</name>
    <dbReference type="NCBI Taxonomy" id="289476"/>
    <lineage>
        <taxon>Eukaryota</taxon>
        <taxon>Metazoa</taxon>
        <taxon>Ecdysozoa</taxon>
        <taxon>Nematoda</taxon>
        <taxon>Chromadorea</taxon>
        <taxon>Rhabditida</taxon>
        <taxon>Tylenchina</taxon>
        <taxon>Panagrolaimomorpha</taxon>
        <taxon>Strongyloidoidea</taxon>
        <taxon>Steinernematidae</taxon>
        <taxon>Steinernema</taxon>
    </lineage>
</organism>
<dbReference type="Gene3D" id="1.20.1270.60">
    <property type="entry name" value="Arfaptin homology (AH) domain/BAR domain"/>
    <property type="match status" value="1"/>
</dbReference>
<dbReference type="PANTHER" id="PTHR12141">
    <property type="entry name" value="ARFAPTIN-RELATED"/>
    <property type="match status" value="1"/>
</dbReference>
<dbReference type="GO" id="GO:0008021">
    <property type="term" value="C:synaptic vesicle"/>
    <property type="evidence" value="ECO:0007669"/>
    <property type="project" value="TreeGrafter"/>
</dbReference>
<feature type="domain" description="AH" evidence="16">
    <location>
        <begin position="173"/>
        <end position="386"/>
    </location>
</feature>
<evidence type="ECO:0000259" key="16">
    <source>
        <dbReference type="PROSITE" id="PS50870"/>
    </source>
</evidence>
<evidence type="ECO:0000256" key="9">
    <source>
        <dbReference type="ARBA" id="ARBA00031097"/>
    </source>
</evidence>
<protein>
    <recommendedName>
        <fullName evidence="3">PRKCA-binding protein</fullName>
    </recommendedName>
    <alternativeName>
        <fullName evidence="10">Protein interacting with C kinase 1</fullName>
    </alternativeName>
    <alternativeName>
        <fullName evidence="9">Protein kinase C-alpha-binding protein</fullName>
    </alternativeName>
</protein>
<dbReference type="InterPro" id="IPR027267">
    <property type="entry name" value="AH/BAR_dom_sf"/>
</dbReference>
<dbReference type="InterPro" id="IPR030798">
    <property type="entry name" value="Arfaptin_fam"/>
</dbReference>
<sequence>MLLLLCIKSISATLALPSAVEYRFPASCLRATVATRLVYGAMEDVRMSNDVAVIEKDSNGHIGISIGGGEPFCPCVYVVQVFEGSPTALDGRLKPGDEICSINGRCVRGEKKTTVARVIQQIQGDVKISFNRLDGDLEQGLSLDIVLKKVKHRLVESMNSETADALGLSRAILCKDLLVQKMKVLERNAALHQKIIDQAKAFYKLYSNMSLTQKTFGDILCEMASREANPTASASFNRFGEFHRNLHRTQQSMLAHLDTIIKDLVTYVDKAVPDTKLTVKKYLDVKFEYLSFCLKLKEMDDEEIQFGEMGETLYRVSSGNFEYRLMLRCREESKLKFVRLRTDVMEKIELLDQKHVRDIALQFGNFVERMRAAFAECQQHLEGSLMEIPIEVDLQQVTVKYNTSGRLEEAQEEQPQEVQAGNGETTCVVEEVKTEEREPELLIDINGL</sequence>
<dbReference type="GO" id="GO:0003779">
    <property type="term" value="F:actin binding"/>
    <property type="evidence" value="ECO:0007669"/>
    <property type="project" value="UniProtKB-KW"/>
</dbReference>
<dbReference type="GO" id="GO:0043113">
    <property type="term" value="P:receptor clustering"/>
    <property type="evidence" value="ECO:0007669"/>
    <property type="project" value="TreeGrafter"/>
</dbReference>
<evidence type="ECO:0000256" key="12">
    <source>
        <dbReference type="ARBA" id="ARBA00034102"/>
    </source>
</evidence>
<keyword evidence="18" id="KW-1185">Reference proteome</keyword>
<evidence type="ECO:0000313" key="18">
    <source>
        <dbReference type="Proteomes" id="UP001175271"/>
    </source>
</evidence>
<dbReference type="Pfam" id="PF06456">
    <property type="entry name" value="Arfaptin"/>
    <property type="match status" value="1"/>
</dbReference>
<dbReference type="InterPro" id="IPR036034">
    <property type="entry name" value="PDZ_sf"/>
</dbReference>
<evidence type="ECO:0000256" key="8">
    <source>
        <dbReference type="ARBA" id="ARBA00023288"/>
    </source>
</evidence>
<dbReference type="InterPro" id="IPR010504">
    <property type="entry name" value="AH_dom"/>
</dbReference>
<dbReference type="GO" id="GO:0005080">
    <property type="term" value="F:protein kinase C binding"/>
    <property type="evidence" value="ECO:0007669"/>
    <property type="project" value="TreeGrafter"/>
</dbReference>
<dbReference type="GO" id="GO:0032588">
    <property type="term" value="C:trans-Golgi network membrane"/>
    <property type="evidence" value="ECO:0007669"/>
    <property type="project" value="TreeGrafter"/>
</dbReference>
<evidence type="ECO:0000256" key="7">
    <source>
        <dbReference type="ARBA" id="ARBA00023203"/>
    </source>
</evidence>
<gene>
    <name evidence="17" type="ORF">QR680_005228</name>
</gene>
<keyword evidence="5" id="KW-0106">Calcium</keyword>
<evidence type="ECO:0000256" key="5">
    <source>
        <dbReference type="ARBA" id="ARBA00022837"/>
    </source>
</evidence>
<comment type="subcellular location">
    <subcellularLocation>
        <location evidence="1">Cytoplasm</location>
        <location evidence="1">Perinuclear region</location>
    </subcellularLocation>
    <subcellularLocation>
        <location evidence="2">Membrane</location>
        <topology evidence="2">Lipid-anchor</topology>
    </subcellularLocation>
    <subcellularLocation>
        <location evidence="12">Synapse</location>
        <location evidence="12">Synaptosome</location>
    </subcellularLocation>
</comment>
<dbReference type="GO" id="GO:0014069">
    <property type="term" value="C:postsynaptic density"/>
    <property type="evidence" value="ECO:0007669"/>
    <property type="project" value="TreeGrafter"/>
</dbReference>
<keyword evidence="14" id="KW-0732">Signal</keyword>
<proteinExistence type="predicted"/>
<keyword evidence="6" id="KW-0564">Palmitate</keyword>
<evidence type="ECO:0000256" key="4">
    <source>
        <dbReference type="ARBA" id="ARBA00022599"/>
    </source>
</evidence>
<accession>A0AA39HTJ9</accession>
<comment type="function">
    <text evidence="11">Probable adapter protein that bind to and organize the subcellular localization of a variety of membrane proteins containing some PDZ recognition sequence. Involved in the clustering of various receptors, possibly by acting at the receptor internalization level. Plays a role in synaptic plasticity by regulating the trafficking and internalization of AMPA receptors. May be regulated upon PRKCA activation. May regulate ASIC1/ASIC3 channel. Regulates actin polymerization by inhibiting the actin-nucleating activity of the Arp2/3 complex; the function is competitive with nucleation promoting factors and is linked to neuronal morphology regulation and AMPA receptor (AMPAR) endocytosis. Via interaction with the Arp2/3 complex involved in regulation of synaptic plasicity of excitatory synapses and required for spine shrinkage during long-term depression (LTD). Involved in regulation of astrocyte morphology, antagonistic to Arp2/3 complex activator WASL/N-WASP function.</text>
</comment>
<reference evidence="17" key="1">
    <citation type="submission" date="2023-06" db="EMBL/GenBank/DDBJ databases">
        <title>Genomic analysis of the entomopathogenic nematode Steinernema hermaphroditum.</title>
        <authorList>
            <person name="Schwarz E.M."/>
            <person name="Heppert J.K."/>
            <person name="Baniya A."/>
            <person name="Schwartz H.T."/>
            <person name="Tan C.-H."/>
            <person name="Antoshechkin I."/>
            <person name="Sternberg P.W."/>
            <person name="Goodrich-Blair H."/>
            <person name="Dillman A.R."/>
        </authorList>
    </citation>
    <scope>NUCLEOTIDE SEQUENCE</scope>
    <source>
        <strain evidence="17">PS9179</strain>
        <tissue evidence="17">Whole animal</tissue>
    </source>
</reference>
<evidence type="ECO:0000259" key="15">
    <source>
        <dbReference type="PROSITE" id="PS50106"/>
    </source>
</evidence>
<keyword evidence="8" id="KW-0449">Lipoprotein</keyword>
<dbReference type="GO" id="GO:0043005">
    <property type="term" value="C:neuron projection"/>
    <property type="evidence" value="ECO:0007669"/>
    <property type="project" value="UniProtKB-KW"/>
</dbReference>
<feature type="signal peptide" evidence="14">
    <location>
        <begin position="1"/>
        <end position="15"/>
    </location>
</feature>
<dbReference type="SMART" id="SM01015">
    <property type="entry name" value="Arfaptin"/>
    <property type="match status" value="1"/>
</dbReference>
<evidence type="ECO:0000256" key="11">
    <source>
        <dbReference type="ARBA" id="ARBA00033721"/>
    </source>
</evidence>
<evidence type="ECO:0000256" key="1">
    <source>
        <dbReference type="ARBA" id="ARBA00004556"/>
    </source>
</evidence>
<keyword evidence="7" id="KW-0009">Actin-binding</keyword>
<dbReference type="AlphaFoldDB" id="A0AA39HTJ9"/>
<dbReference type="GO" id="GO:0097062">
    <property type="term" value="P:dendritic spine maintenance"/>
    <property type="evidence" value="ECO:0007669"/>
    <property type="project" value="TreeGrafter"/>
</dbReference>
<dbReference type="GO" id="GO:0019904">
    <property type="term" value="F:protein domain specific binding"/>
    <property type="evidence" value="ECO:0007669"/>
    <property type="project" value="InterPro"/>
</dbReference>